<evidence type="ECO:0000259" key="1">
    <source>
        <dbReference type="PROSITE" id="PS50112"/>
    </source>
</evidence>
<dbReference type="Proteomes" id="UP000825381">
    <property type="component" value="Chromosome"/>
</dbReference>
<dbReference type="NCBIfam" id="TIGR00229">
    <property type="entry name" value="sensory_box"/>
    <property type="match status" value="1"/>
</dbReference>
<dbReference type="RefSeq" id="WP_220640212.1">
    <property type="nucleotide sequence ID" value="NZ_CP080429.1"/>
</dbReference>
<proteinExistence type="predicted"/>
<reference evidence="3 4" key="1">
    <citation type="submission" date="2021-07" db="EMBL/GenBank/DDBJ databases">
        <title>Flavobacterium WSW3-B6 sp.nov, isolated from seaweed.</title>
        <authorList>
            <person name="Muhammad N."/>
            <person name="Ho H."/>
            <person name="Lee Y.-J."/>
            <person name="Nguyen T."/>
            <person name="Ho J."/>
            <person name="Kim S.-G."/>
        </authorList>
    </citation>
    <scope>NUCLEOTIDE SEQUENCE [LARGE SCALE GENOMIC DNA]</scope>
    <source>
        <strain evidence="3 4">WSW3-B6</strain>
    </source>
</reference>
<name>A0ABX8V4W5_9FLAO</name>
<keyword evidence="4" id="KW-1185">Reference proteome</keyword>
<dbReference type="InterPro" id="IPR000014">
    <property type="entry name" value="PAS"/>
</dbReference>
<evidence type="ECO:0000313" key="4">
    <source>
        <dbReference type="Proteomes" id="UP000825381"/>
    </source>
</evidence>
<organism evidence="3 4">
    <name type="scientific">Flavobacterium litorale</name>
    <dbReference type="NCBI Taxonomy" id="2856519"/>
    <lineage>
        <taxon>Bacteria</taxon>
        <taxon>Pseudomonadati</taxon>
        <taxon>Bacteroidota</taxon>
        <taxon>Flavobacteriia</taxon>
        <taxon>Flavobacteriales</taxon>
        <taxon>Flavobacteriaceae</taxon>
        <taxon>Flavobacterium</taxon>
    </lineage>
</organism>
<dbReference type="InterPro" id="IPR035965">
    <property type="entry name" value="PAS-like_dom_sf"/>
</dbReference>
<sequence>MDRFSTYFDDSDISKNHDAEHISIIKEEYFSRLIEFIPAIIYTCDVEGRITYYNKAAANFWGANPKIGKDYYYTGWKAFTIEGDPLEIEKTPIAKALKEGKSFNEEIIIENVEGKRFYVECRPKPLFNTSGKLIGLLNSCVDFTKYHMINNKEKEK</sequence>
<dbReference type="InterPro" id="IPR000700">
    <property type="entry name" value="PAS-assoc_C"/>
</dbReference>
<dbReference type="Gene3D" id="3.30.450.20">
    <property type="entry name" value="PAS domain"/>
    <property type="match status" value="1"/>
</dbReference>
<feature type="domain" description="PAC" evidence="2">
    <location>
        <begin position="103"/>
        <end position="155"/>
    </location>
</feature>
<dbReference type="Pfam" id="PF13426">
    <property type="entry name" value="PAS_9"/>
    <property type="match status" value="1"/>
</dbReference>
<dbReference type="PROSITE" id="PS50112">
    <property type="entry name" value="PAS"/>
    <property type="match status" value="1"/>
</dbReference>
<evidence type="ECO:0000313" key="3">
    <source>
        <dbReference type="EMBL" id="QYJ67867.1"/>
    </source>
</evidence>
<dbReference type="SUPFAM" id="SSF55785">
    <property type="entry name" value="PYP-like sensor domain (PAS domain)"/>
    <property type="match status" value="1"/>
</dbReference>
<evidence type="ECO:0000259" key="2">
    <source>
        <dbReference type="PROSITE" id="PS50113"/>
    </source>
</evidence>
<gene>
    <name evidence="3" type="ORF">K1I41_09990</name>
</gene>
<protein>
    <submittedName>
        <fullName evidence="3">PAS domain-containing protein</fullName>
    </submittedName>
</protein>
<dbReference type="EMBL" id="CP080429">
    <property type="protein sequence ID" value="QYJ67867.1"/>
    <property type="molecule type" value="Genomic_DNA"/>
</dbReference>
<feature type="domain" description="PAS" evidence="1">
    <location>
        <begin position="26"/>
        <end position="66"/>
    </location>
</feature>
<dbReference type="CDD" id="cd00130">
    <property type="entry name" value="PAS"/>
    <property type="match status" value="1"/>
</dbReference>
<dbReference type="PROSITE" id="PS50113">
    <property type="entry name" value="PAC"/>
    <property type="match status" value="1"/>
</dbReference>
<accession>A0ABX8V4W5</accession>